<evidence type="ECO:0000256" key="1">
    <source>
        <dbReference type="SAM" id="MobiDB-lite"/>
    </source>
</evidence>
<evidence type="ECO:0000313" key="2">
    <source>
        <dbReference type="EMBL" id="MCI53656.1"/>
    </source>
</evidence>
<name>A0A392T0G0_9FABA</name>
<organism evidence="2 3">
    <name type="scientific">Trifolium medium</name>
    <dbReference type="NCBI Taxonomy" id="97028"/>
    <lineage>
        <taxon>Eukaryota</taxon>
        <taxon>Viridiplantae</taxon>
        <taxon>Streptophyta</taxon>
        <taxon>Embryophyta</taxon>
        <taxon>Tracheophyta</taxon>
        <taxon>Spermatophyta</taxon>
        <taxon>Magnoliopsida</taxon>
        <taxon>eudicotyledons</taxon>
        <taxon>Gunneridae</taxon>
        <taxon>Pentapetalae</taxon>
        <taxon>rosids</taxon>
        <taxon>fabids</taxon>
        <taxon>Fabales</taxon>
        <taxon>Fabaceae</taxon>
        <taxon>Papilionoideae</taxon>
        <taxon>50 kb inversion clade</taxon>
        <taxon>NPAAA clade</taxon>
        <taxon>Hologalegina</taxon>
        <taxon>IRL clade</taxon>
        <taxon>Trifolieae</taxon>
        <taxon>Trifolium</taxon>
    </lineage>
</organism>
<accession>A0A392T0G0</accession>
<evidence type="ECO:0000313" key="3">
    <source>
        <dbReference type="Proteomes" id="UP000265520"/>
    </source>
</evidence>
<feature type="region of interest" description="Disordered" evidence="1">
    <location>
        <begin position="19"/>
        <end position="38"/>
    </location>
</feature>
<sequence length="38" mass="4272">MVLLPKTKVPAIALCRPAALPVNHHHRQPPSLHRQESK</sequence>
<dbReference type="EMBL" id="LXQA010466747">
    <property type="protein sequence ID" value="MCI53656.1"/>
    <property type="molecule type" value="Genomic_DNA"/>
</dbReference>
<dbReference type="AlphaFoldDB" id="A0A392T0G0"/>
<proteinExistence type="predicted"/>
<keyword evidence="3" id="KW-1185">Reference proteome</keyword>
<dbReference type="Proteomes" id="UP000265520">
    <property type="component" value="Unassembled WGS sequence"/>
</dbReference>
<reference evidence="2 3" key="1">
    <citation type="journal article" date="2018" name="Front. Plant Sci.">
        <title>Red Clover (Trifolium pratense) and Zigzag Clover (T. medium) - A Picture of Genomic Similarities and Differences.</title>
        <authorList>
            <person name="Dluhosova J."/>
            <person name="Istvanek J."/>
            <person name="Nedelnik J."/>
            <person name="Repkova J."/>
        </authorList>
    </citation>
    <scope>NUCLEOTIDE SEQUENCE [LARGE SCALE GENOMIC DNA]</scope>
    <source>
        <strain evidence="3">cv. 10/8</strain>
        <tissue evidence="2">Leaf</tissue>
    </source>
</reference>
<protein>
    <submittedName>
        <fullName evidence="2">Uncharacterized protein</fullName>
    </submittedName>
</protein>
<comment type="caution">
    <text evidence="2">The sequence shown here is derived from an EMBL/GenBank/DDBJ whole genome shotgun (WGS) entry which is preliminary data.</text>
</comment>
<feature type="non-terminal residue" evidence="2">
    <location>
        <position position="38"/>
    </location>
</feature>